<dbReference type="InterPro" id="IPR001304">
    <property type="entry name" value="C-type_lectin-like"/>
</dbReference>
<keyword evidence="1" id="KW-1015">Disulfide bond</keyword>
<dbReference type="SUPFAM" id="SSF56436">
    <property type="entry name" value="C-type lectin-like"/>
    <property type="match status" value="1"/>
</dbReference>
<evidence type="ECO:0000256" key="1">
    <source>
        <dbReference type="ARBA" id="ARBA00023157"/>
    </source>
</evidence>
<dbReference type="PANTHER" id="PTHR22803">
    <property type="entry name" value="MANNOSE, PHOSPHOLIPASE, LECTIN RECEPTOR RELATED"/>
    <property type="match status" value="1"/>
</dbReference>
<evidence type="ECO:0000313" key="4">
    <source>
        <dbReference type="Proteomes" id="UP001347796"/>
    </source>
</evidence>
<dbReference type="SMART" id="SM00034">
    <property type="entry name" value="CLECT"/>
    <property type="match status" value="1"/>
</dbReference>
<comment type="caution">
    <text evidence="3">The sequence shown here is derived from an EMBL/GenBank/DDBJ whole genome shotgun (WGS) entry which is preliminary data.</text>
</comment>
<sequence length="146" mass="16251">MTSETPPPETTTSLETSTPSFVCPLSYSMAGGMCFRVHATDASWPDARGICILEGGDLIILDTQQKIDAIAPHISVGLYQIGIHHIYSNGDFEFVDERNQNDVTFNAWRPLEPNSNAGQDSCGRLRHFQWEDGDCNNARKFICEIK</sequence>
<reference evidence="3 4" key="1">
    <citation type="submission" date="2024-01" db="EMBL/GenBank/DDBJ databases">
        <title>The genome of the rayed Mediterranean limpet Patella caerulea (Linnaeus, 1758).</title>
        <authorList>
            <person name="Anh-Thu Weber A."/>
            <person name="Halstead-Nussloch G."/>
        </authorList>
    </citation>
    <scope>NUCLEOTIDE SEQUENCE [LARGE SCALE GENOMIC DNA]</scope>
    <source>
        <strain evidence="3">AATW-2023a</strain>
        <tissue evidence="3">Whole specimen</tissue>
    </source>
</reference>
<dbReference type="EMBL" id="JAZGQO010000006">
    <property type="protein sequence ID" value="KAK6186031.1"/>
    <property type="molecule type" value="Genomic_DNA"/>
</dbReference>
<protein>
    <recommendedName>
        <fullName evidence="2">C-type lectin domain-containing protein</fullName>
    </recommendedName>
</protein>
<proteinExistence type="predicted"/>
<organism evidence="3 4">
    <name type="scientific">Patella caerulea</name>
    <name type="common">Rayed Mediterranean limpet</name>
    <dbReference type="NCBI Taxonomy" id="87958"/>
    <lineage>
        <taxon>Eukaryota</taxon>
        <taxon>Metazoa</taxon>
        <taxon>Spiralia</taxon>
        <taxon>Lophotrochozoa</taxon>
        <taxon>Mollusca</taxon>
        <taxon>Gastropoda</taxon>
        <taxon>Patellogastropoda</taxon>
        <taxon>Patelloidea</taxon>
        <taxon>Patellidae</taxon>
        <taxon>Patella</taxon>
    </lineage>
</organism>
<dbReference type="InterPro" id="IPR018378">
    <property type="entry name" value="C-type_lectin_CS"/>
</dbReference>
<dbReference type="PROSITE" id="PS50041">
    <property type="entry name" value="C_TYPE_LECTIN_2"/>
    <property type="match status" value="1"/>
</dbReference>
<dbReference type="AlphaFoldDB" id="A0AAN8JY99"/>
<evidence type="ECO:0000259" key="2">
    <source>
        <dbReference type="PROSITE" id="PS50041"/>
    </source>
</evidence>
<keyword evidence="4" id="KW-1185">Reference proteome</keyword>
<name>A0AAN8JY99_PATCE</name>
<dbReference type="Proteomes" id="UP001347796">
    <property type="component" value="Unassembled WGS sequence"/>
</dbReference>
<dbReference type="InterPro" id="IPR016187">
    <property type="entry name" value="CTDL_fold"/>
</dbReference>
<dbReference type="InterPro" id="IPR016186">
    <property type="entry name" value="C-type_lectin-like/link_sf"/>
</dbReference>
<feature type="domain" description="C-type lectin" evidence="2">
    <location>
        <begin position="30"/>
        <end position="144"/>
    </location>
</feature>
<dbReference type="Pfam" id="PF00059">
    <property type="entry name" value="Lectin_C"/>
    <property type="match status" value="1"/>
</dbReference>
<dbReference type="CDD" id="cd00037">
    <property type="entry name" value="CLECT"/>
    <property type="match status" value="1"/>
</dbReference>
<evidence type="ECO:0000313" key="3">
    <source>
        <dbReference type="EMBL" id="KAK6186031.1"/>
    </source>
</evidence>
<accession>A0AAN8JY99</accession>
<dbReference type="Gene3D" id="3.10.100.10">
    <property type="entry name" value="Mannose-Binding Protein A, subunit A"/>
    <property type="match status" value="1"/>
</dbReference>
<gene>
    <name evidence="3" type="ORF">SNE40_008146</name>
</gene>
<dbReference type="PROSITE" id="PS00615">
    <property type="entry name" value="C_TYPE_LECTIN_1"/>
    <property type="match status" value="1"/>
</dbReference>
<dbReference type="InterPro" id="IPR050111">
    <property type="entry name" value="C-type_lectin/snaclec_domain"/>
</dbReference>